<reference evidence="2 3" key="1">
    <citation type="journal article" date="2010" name="J. Bacteriol.">
        <title>Genome sequence of the oligotrophic marine Gammaproteobacterium HTCC2143, isolated from the Oregon Coast.</title>
        <authorList>
            <person name="Oh H.M."/>
            <person name="Kang I."/>
            <person name="Ferriera S."/>
            <person name="Giovannoni S.J."/>
            <person name="Cho J.C."/>
        </authorList>
    </citation>
    <scope>NUCLEOTIDE SEQUENCE [LARGE SCALE GENOMIC DNA]</scope>
    <source>
        <strain evidence="2 3">HTCC2143</strain>
    </source>
</reference>
<dbReference type="EC" id="4.2.1.17" evidence="2"/>
<name>A0Y8B1_9GAMM</name>
<evidence type="ECO:0000256" key="1">
    <source>
        <dbReference type="SAM" id="MobiDB-lite"/>
    </source>
</evidence>
<comment type="caution">
    <text evidence="2">The sequence shown here is derived from an EMBL/GenBank/DDBJ whole genome shotgun (WGS) entry which is preliminary data.</text>
</comment>
<proteinExistence type="predicted"/>
<dbReference type="EMBL" id="AAVT01000001">
    <property type="protein sequence ID" value="EAW32365.1"/>
    <property type="molecule type" value="Genomic_DNA"/>
</dbReference>
<keyword evidence="2" id="KW-0456">Lyase</keyword>
<dbReference type="AlphaFoldDB" id="A0Y8B1"/>
<dbReference type="Proteomes" id="UP000004931">
    <property type="component" value="Unassembled WGS sequence"/>
</dbReference>
<dbReference type="GO" id="GO:0004300">
    <property type="term" value="F:enoyl-CoA hydratase activity"/>
    <property type="evidence" value="ECO:0007669"/>
    <property type="project" value="UniProtKB-EC"/>
</dbReference>
<gene>
    <name evidence="2" type="ORF">GP2143_13956</name>
</gene>
<feature type="region of interest" description="Disordered" evidence="1">
    <location>
        <begin position="90"/>
        <end position="126"/>
    </location>
</feature>
<feature type="compositionally biased region" description="Polar residues" evidence="1">
    <location>
        <begin position="99"/>
        <end position="111"/>
    </location>
</feature>
<evidence type="ECO:0000313" key="3">
    <source>
        <dbReference type="Proteomes" id="UP000004931"/>
    </source>
</evidence>
<accession>A0Y8B1</accession>
<protein>
    <submittedName>
        <fullName evidence="2">Enoyl-CoA hydratase</fullName>
        <ecNumber evidence="2">4.2.1.17</ecNumber>
    </submittedName>
</protein>
<dbReference type="OrthoDB" id="10008730at2"/>
<sequence length="126" mass="14627">MNHPEKNNIPPLFGCRIMPGHPLYETIRNVKLWIDIGHRIATMSRLKDFFQRINRAVTEVGTEHFDDDKDWDERIKLPAWQTARLRERYAQKKAKQIARRQNPSASTSDVSPGQGHQAPDKDQPLS</sequence>
<evidence type="ECO:0000313" key="2">
    <source>
        <dbReference type="EMBL" id="EAW32365.1"/>
    </source>
</evidence>
<keyword evidence="3" id="KW-1185">Reference proteome</keyword>
<organism evidence="2 3">
    <name type="scientific">marine gamma proteobacterium HTCC2143</name>
    <dbReference type="NCBI Taxonomy" id="247633"/>
    <lineage>
        <taxon>Bacteria</taxon>
        <taxon>Pseudomonadati</taxon>
        <taxon>Pseudomonadota</taxon>
        <taxon>Gammaproteobacteria</taxon>
        <taxon>Cellvibrionales</taxon>
        <taxon>Spongiibacteraceae</taxon>
        <taxon>BD1-7 clade</taxon>
    </lineage>
</organism>